<dbReference type="WBParaSite" id="jg11587.3">
    <property type="protein sequence ID" value="jg11587.3"/>
    <property type="gene ID" value="jg11587"/>
</dbReference>
<accession>A0A915CQK9</accession>
<reference evidence="2" key="1">
    <citation type="submission" date="2022-11" db="UniProtKB">
        <authorList>
            <consortium name="WormBaseParasite"/>
        </authorList>
    </citation>
    <scope>IDENTIFICATION</scope>
</reference>
<proteinExistence type="predicted"/>
<protein>
    <submittedName>
        <fullName evidence="2">Uncharacterized protein</fullName>
    </submittedName>
</protein>
<sequence length="339" mass="38521">MPLLAHLGHQLFKSSHPPEVEGPDVLEKWALFESGGGFFGLFGGSKDKSKLITYKGKKTSKFIEFFEKDEKRLAYVHSHSKYVVEVRKETQKSLVQLKLASCEGQAVLAVRIKNSGTEMKCKINMQKVEKSGRRLFEFTGRSKSAKESSGGAEVEHYYFTLDSVDNKKETKDQKNLTDYKHSYQLEVGMPATKLGGSTIDFAYKYKFDLDLTNPFGMIINDPKEKSPLSKWIYAQLVVPKFCNRINSNIRRVTVFLLFCLLACKSAYAADKKSVNEFFDKRVPDEETILTPEEIVRAQLNVREKRQTPDTSAQKVDDSAMYNKSLFEGDIMNPGCRPKT</sequence>
<evidence type="ECO:0000313" key="1">
    <source>
        <dbReference type="Proteomes" id="UP000887574"/>
    </source>
</evidence>
<dbReference type="Proteomes" id="UP000887574">
    <property type="component" value="Unplaced"/>
</dbReference>
<name>A0A915CQK9_9BILA</name>
<dbReference type="AlphaFoldDB" id="A0A915CQK9"/>
<keyword evidence="1" id="KW-1185">Reference proteome</keyword>
<organism evidence="1 2">
    <name type="scientific">Ditylenchus dipsaci</name>
    <dbReference type="NCBI Taxonomy" id="166011"/>
    <lineage>
        <taxon>Eukaryota</taxon>
        <taxon>Metazoa</taxon>
        <taxon>Ecdysozoa</taxon>
        <taxon>Nematoda</taxon>
        <taxon>Chromadorea</taxon>
        <taxon>Rhabditida</taxon>
        <taxon>Tylenchina</taxon>
        <taxon>Tylenchomorpha</taxon>
        <taxon>Sphaerularioidea</taxon>
        <taxon>Anguinidae</taxon>
        <taxon>Anguininae</taxon>
        <taxon>Ditylenchus</taxon>
    </lineage>
</organism>
<evidence type="ECO:0000313" key="2">
    <source>
        <dbReference type="WBParaSite" id="jg11587.3"/>
    </source>
</evidence>